<name>A0A1B6II67_9HEMI</name>
<organism evidence="2">
    <name type="scientific">Homalodisca liturata</name>
    <dbReference type="NCBI Taxonomy" id="320908"/>
    <lineage>
        <taxon>Eukaryota</taxon>
        <taxon>Metazoa</taxon>
        <taxon>Ecdysozoa</taxon>
        <taxon>Arthropoda</taxon>
        <taxon>Hexapoda</taxon>
        <taxon>Insecta</taxon>
        <taxon>Pterygota</taxon>
        <taxon>Neoptera</taxon>
        <taxon>Paraneoptera</taxon>
        <taxon>Hemiptera</taxon>
        <taxon>Auchenorrhyncha</taxon>
        <taxon>Membracoidea</taxon>
        <taxon>Cicadellidae</taxon>
        <taxon>Cicadellinae</taxon>
        <taxon>Proconiini</taxon>
        <taxon>Homalodisca</taxon>
    </lineage>
</organism>
<evidence type="ECO:0000256" key="1">
    <source>
        <dbReference type="SAM" id="MobiDB-lite"/>
    </source>
</evidence>
<feature type="region of interest" description="Disordered" evidence="1">
    <location>
        <begin position="1"/>
        <end position="34"/>
    </location>
</feature>
<feature type="non-terminal residue" evidence="2">
    <location>
        <position position="1"/>
    </location>
</feature>
<dbReference type="EMBL" id="GECU01021087">
    <property type="protein sequence ID" value="JAS86619.1"/>
    <property type="molecule type" value="Transcribed_RNA"/>
</dbReference>
<feature type="non-terminal residue" evidence="2">
    <location>
        <position position="113"/>
    </location>
</feature>
<feature type="compositionally biased region" description="Polar residues" evidence="1">
    <location>
        <begin position="16"/>
        <end position="25"/>
    </location>
</feature>
<accession>A0A1B6II67</accession>
<protein>
    <submittedName>
        <fullName evidence="2">Uncharacterized protein</fullName>
    </submittedName>
</protein>
<proteinExistence type="predicted"/>
<evidence type="ECO:0000313" key="2">
    <source>
        <dbReference type="EMBL" id="JAS86619.1"/>
    </source>
</evidence>
<gene>
    <name evidence="2" type="ORF">g.59220</name>
</gene>
<sequence>SRRVGERAGVAAWRDSATTQPPQHRQSPERHAEMCGEHTVDDGVGGRVERCKTLDKVSDSDVRLSLGDEAVHLQQIEHNIRAPAENEYEHYNKSHFHSFNFRPRDNTPRAGST</sequence>
<dbReference type="AlphaFoldDB" id="A0A1B6II67"/>
<reference evidence="2" key="1">
    <citation type="submission" date="2015-11" db="EMBL/GenBank/DDBJ databases">
        <title>De novo transcriptome assembly of four potential Pierce s Disease insect vectors from Arizona vineyards.</title>
        <authorList>
            <person name="Tassone E.E."/>
        </authorList>
    </citation>
    <scope>NUCLEOTIDE SEQUENCE</scope>
</reference>